<name>A0A9P7N8I2_9HYPO</name>
<evidence type="ECO:0000256" key="4">
    <source>
        <dbReference type="ARBA" id="ARBA00023136"/>
    </source>
</evidence>
<evidence type="ECO:0000256" key="6">
    <source>
        <dbReference type="SAM" id="MobiDB-lite"/>
    </source>
</evidence>
<evidence type="ECO:0000313" key="10">
    <source>
        <dbReference type="Proteomes" id="UP000748025"/>
    </source>
</evidence>
<feature type="transmembrane region" description="Helical" evidence="7">
    <location>
        <begin position="124"/>
        <end position="146"/>
    </location>
</feature>
<dbReference type="Pfam" id="PF20684">
    <property type="entry name" value="Fung_rhodopsin"/>
    <property type="match status" value="1"/>
</dbReference>
<feature type="transmembrane region" description="Helical" evidence="7">
    <location>
        <begin position="212"/>
        <end position="230"/>
    </location>
</feature>
<feature type="transmembrane region" description="Helical" evidence="7">
    <location>
        <begin position="49"/>
        <end position="67"/>
    </location>
</feature>
<evidence type="ECO:0000256" key="2">
    <source>
        <dbReference type="ARBA" id="ARBA00022692"/>
    </source>
</evidence>
<feature type="transmembrane region" description="Helical" evidence="7">
    <location>
        <begin position="178"/>
        <end position="200"/>
    </location>
</feature>
<keyword evidence="3 7" id="KW-1133">Transmembrane helix</keyword>
<dbReference type="InterPro" id="IPR052337">
    <property type="entry name" value="SAT4-like"/>
</dbReference>
<keyword evidence="2 7" id="KW-0812">Transmembrane</keyword>
<feature type="transmembrane region" description="Helical" evidence="7">
    <location>
        <begin position="91"/>
        <end position="117"/>
    </location>
</feature>
<evidence type="ECO:0000313" key="9">
    <source>
        <dbReference type="EMBL" id="KAG5997598.1"/>
    </source>
</evidence>
<dbReference type="EMBL" id="SRPW01001936">
    <property type="protein sequence ID" value="KAG5997598.1"/>
    <property type="molecule type" value="Genomic_DNA"/>
</dbReference>
<feature type="compositionally biased region" description="Basic and acidic residues" evidence="6">
    <location>
        <begin position="287"/>
        <end position="297"/>
    </location>
</feature>
<dbReference type="AlphaFoldDB" id="A0A9P7N8I2"/>
<dbReference type="Proteomes" id="UP000748025">
    <property type="component" value="Unassembled WGS sequence"/>
</dbReference>
<dbReference type="InterPro" id="IPR049326">
    <property type="entry name" value="Rhodopsin_dom_fungi"/>
</dbReference>
<comment type="caution">
    <text evidence="9">The sequence shown here is derived from an EMBL/GenBank/DDBJ whole genome shotgun (WGS) entry which is preliminary data.</text>
</comment>
<keyword evidence="10" id="KW-1185">Reference proteome</keyword>
<accession>A0A9P7N8I2</accession>
<evidence type="ECO:0000256" key="7">
    <source>
        <dbReference type="SAM" id="Phobius"/>
    </source>
</evidence>
<evidence type="ECO:0000256" key="5">
    <source>
        <dbReference type="ARBA" id="ARBA00038359"/>
    </source>
</evidence>
<proteinExistence type="inferred from homology"/>
<dbReference type="OrthoDB" id="4682787at2759"/>
<gene>
    <name evidence="9" type="ORF">E4U43_002605</name>
</gene>
<keyword evidence="4 7" id="KW-0472">Membrane</keyword>
<dbReference type="PANTHER" id="PTHR33048:SF96">
    <property type="entry name" value="INTEGRAL MEMBRANE PROTEIN"/>
    <property type="match status" value="1"/>
</dbReference>
<feature type="domain" description="Rhodopsin" evidence="8">
    <location>
        <begin position="33"/>
        <end position="274"/>
    </location>
</feature>
<comment type="subcellular location">
    <subcellularLocation>
        <location evidence="1">Membrane</location>
        <topology evidence="1">Multi-pass membrane protein</topology>
    </subcellularLocation>
</comment>
<evidence type="ECO:0000259" key="8">
    <source>
        <dbReference type="Pfam" id="PF20684"/>
    </source>
</evidence>
<reference evidence="9" key="1">
    <citation type="journal article" date="2020" name="bioRxiv">
        <title>Whole genome comparisons of ergot fungi reveals the divergence and evolution of species within the genus Claviceps are the result of varying mechanisms driving genome evolution and host range expansion.</title>
        <authorList>
            <person name="Wyka S.A."/>
            <person name="Mondo S.J."/>
            <person name="Liu M."/>
            <person name="Dettman J."/>
            <person name="Nalam V."/>
            <person name="Broders K.D."/>
        </authorList>
    </citation>
    <scope>NUCLEOTIDE SEQUENCE</scope>
    <source>
        <strain evidence="9">CCC 602</strain>
    </source>
</reference>
<evidence type="ECO:0000256" key="3">
    <source>
        <dbReference type="ARBA" id="ARBA00022989"/>
    </source>
</evidence>
<dbReference type="PANTHER" id="PTHR33048">
    <property type="entry name" value="PTH11-LIKE INTEGRAL MEMBRANE PROTEIN (AFU_ORTHOLOGUE AFUA_5G11245)"/>
    <property type="match status" value="1"/>
</dbReference>
<comment type="similarity">
    <text evidence="5">Belongs to the SAT4 family.</text>
</comment>
<feature type="region of interest" description="Disordered" evidence="6">
    <location>
        <begin position="287"/>
        <end position="313"/>
    </location>
</feature>
<sequence>MAETTVNLHESNGESLVATCIALLVVSWIAVCLRSYTRIVLMKSYEVDDILMLIAQIIFTVTCFIQFEGVKSGVGRHNAAITNEDDRVAAIMWQALGVANYILNMMFVKLSIGVFLLRLAAKKLYIWIIRIALVTITIWSLGLFIWDIFQCTPIQKQWDYRITTGTCASVDEILTVAYALSVMTVLTDWFFALIPIFMLWGVKMTTQAKVTVFMILSLGIFASIATLIRLKFLTEIQLTDDILFRPTNASIWSLVEVGVAITASSLATVRPLLRSLNIRGFISLEKSRGSDVSGPERRRSRSHKVPDDSMLPTIDPYGMCLQDVTGGGDGHDGVAQTNNKRDGLAIGDYHTSIKGIEQGSASSSDDKSEVYVMTGETTPPTSGIQNLRPIARFMDHSPYAESQRSKFQRR</sequence>
<feature type="transmembrane region" description="Helical" evidence="7">
    <location>
        <begin position="16"/>
        <end position="37"/>
    </location>
</feature>
<dbReference type="GO" id="GO:0016020">
    <property type="term" value="C:membrane"/>
    <property type="evidence" value="ECO:0007669"/>
    <property type="project" value="UniProtKB-SubCell"/>
</dbReference>
<evidence type="ECO:0000256" key="1">
    <source>
        <dbReference type="ARBA" id="ARBA00004141"/>
    </source>
</evidence>
<organism evidence="9 10">
    <name type="scientific">Claviceps pusilla</name>
    <dbReference type="NCBI Taxonomy" id="123648"/>
    <lineage>
        <taxon>Eukaryota</taxon>
        <taxon>Fungi</taxon>
        <taxon>Dikarya</taxon>
        <taxon>Ascomycota</taxon>
        <taxon>Pezizomycotina</taxon>
        <taxon>Sordariomycetes</taxon>
        <taxon>Hypocreomycetidae</taxon>
        <taxon>Hypocreales</taxon>
        <taxon>Clavicipitaceae</taxon>
        <taxon>Claviceps</taxon>
    </lineage>
</organism>
<protein>
    <recommendedName>
        <fullName evidence="8">Rhodopsin domain-containing protein</fullName>
    </recommendedName>
</protein>